<dbReference type="EMBL" id="JBBPFD010000057">
    <property type="protein sequence ID" value="KAK7880709.1"/>
    <property type="molecule type" value="Genomic_DNA"/>
</dbReference>
<comment type="similarity">
    <text evidence="2">Belongs to the IL-10 family.</text>
</comment>
<comment type="caution">
    <text evidence="7">The sequence shown here is derived from an EMBL/GenBank/DDBJ whole genome shotgun (WGS) entry which is preliminary data.</text>
</comment>
<dbReference type="PANTHER" id="PTHR48482:SF3">
    <property type="entry name" value="INTERLEUKIN-19"/>
    <property type="match status" value="1"/>
</dbReference>
<dbReference type="Gene3D" id="1.20.1250.10">
    <property type="match status" value="1"/>
</dbReference>
<evidence type="ECO:0000256" key="6">
    <source>
        <dbReference type="SAM" id="MobiDB-lite"/>
    </source>
</evidence>
<dbReference type="GO" id="GO:0005615">
    <property type="term" value="C:extracellular space"/>
    <property type="evidence" value="ECO:0007669"/>
    <property type="project" value="UniProtKB-KW"/>
</dbReference>
<sequence length="223" mass="24828">MDAQTHNFAWIQTADTALSVTQLEKPEDEAAVFCPSVLPVAAGLVGSKVRGPHGDPGQVCGERAHERAAEALRRPANLRYHRRHKHSRQAAEQRPDPEGYGGSACCFVRLLLRFYVERVFVSFSAAEPEEQRGASAIANGFISIRNVIHKCHCHCEEETQRPWTPSSLNAGRRSFQKGCRRTGHGFGMARTLQSENKNQEIRLKSHGYGRGYYDNSTPVLTLS</sequence>
<evidence type="ECO:0000256" key="5">
    <source>
        <dbReference type="ARBA" id="ARBA00022729"/>
    </source>
</evidence>
<evidence type="ECO:0000256" key="3">
    <source>
        <dbReference type="ARBA" id="ARBA00022514"/>
    </source>
</evidence>
<gene>
    <name evidence="7" type="ORF">WMY93_032659</name>
</gene>
<evidence type="ECO:0000313" key="8">
    <source>
        <dbReference type="Proteomes" id="UP001460270"/>
    </source>
</evidence>
<proteinExistence type="inferred from homology"/>
<feature type="region of interest" description="Disordered" evidence="6">
    <location>
        <begin position="76"/>
        <end position="99"/>
    </location>
</feature>
<dbReference type="PANTHER" id="PTHR48482">
    <property type="entry name" value="INTERLEUKIN-19-RELATED"/>
    <property type="match status" value="1"/>
</dbReference>
<evidence type="ECO:0000313" key="7">
    <source>
        <dbReference type="EMBL" id="KAK7880709.1"/>
    </source>
</evidence>
<evidence type="ECO:0000256" key="1">
    <source>
        <dbReference type="ARBA" id="ARBA00004613"/>
    </source>
</evidence>
<organism evidence="7 8">
    <name type="scientific">Mugilogobius chulae</name>
    <name type="common">yellowstripe goby</name>
    <dbReference type="NCBI Taxonomy" id="88201"/>
    <lineage>
        <taxon>Eukaryota</taxon>
        <taxon>Metazoa</taxon>
        <taxon>Chordata</taxon>
        <taxon>Craniata</taxon>
        <taxon>Vertebrata</taxon>
        <taxon>Euteleostomi</taxon>
        <taxon>Actinopterygii</taxon>
        <taxon>Neopterygii</taxon>
        <taxon>Teleostei</taxon>
        <taxon>Neoteleostei</taxon>
        <taxon>Acanthomorphata</taxon>
        <taxon>Gobiaria</taxon>
        <taxon>Gobiiformes</taxon>
        <taxon>Gobioidei</taxon>
        <taxon>Gobiidae</taxon>
        <taxon>Gobionellinae</taxon>
        <taxon>Mugilogobius</taxon>
    </lineage>
</organism>
<dbReference type="InterPro" id="IPR009079">
    <property type="entry name" value="4_helix_cytokine-like_core"/>
</dbReference>
<dbReference type="Proteomes" id="UP001460270">
    <property type="component" value="Unassembled WGS sequence"/>
</dbReference>
<dbReference type="AlphaFoldDB" id="A0AAW0MJ51"/>
<name>A0AAW0MJ51_9GOBI</name>
<dbReference type="GO" id="GO:0005125">
    <property type="term" value="F:cytokine activity"/>
    <property type="evidence" value="ECO:0007669"/>
    <property type="project" value="UniProtKB-KW"/>
</dbReference>
<dbReference type="SUPFAM" id="SSF47266">
    <property type="entry name" value="4-helical cytokines"/>
    <property type="match status" value="1"/>
</dbReference>
<comment type="subcellular location">
    <subcellularLocation>
        <location evidence="1">Secreted</location>
    </subcellularLocation>
</comment>
<protein>
    <submittedName>
        <fullName evidence="7">Uncharacterized protein</fullName>
    </submittedName>
</protein>
<keyword evidence="3" id="KW-0202">Cytokine</keyword>
<keyword evidence="5" id="KW-0732">Signal</keyword>
<keyword evidence="8" id="KW-1185">Reference proteome</keyword>
<keyword evidence="4" id="KW-0964">Secreted</keyword>
<evidence type="ECO:0000256" key="2">
    <source>
        <dbReference type="ARBA" id="ARBA00008813"/>
    </source>
</evidence>
<accession>A0AAW0MJ51</accession>
<evidence type="ECO:0000256" key="4">
    <source>
        <dbReference type="ARBA" id="ARBA00022525"/>
    </source>
</evidence>
<feature type="compositionally biased region" description="Basic residues" evidence="6">
    <location>
        <begin position="79"/>
        <end position="88"/>
    </location>
</feature>
<dbReference type="InterPro" id="IPR020443">
    <property type="entry name" value="IL-10/19/20/24/26"/>
</dbReference>
<reference evidence="8" key="1">
    <citation type="submission" date="2024-04" db="EMBL/GenBank/DDBJ databases">
        <title>Salinicola lusitanus LLJ914,a marine bacterium isolated from the Okinawa Trough.</title>
        <authorList>
            <person name="Li J."/>
        </authorList>
    </citation>
    <scope>NUCLEOTIDE SEQUENCE [LARGE SCALE GENOMIC DNA]</scope>
</reference>